<dbReference type="PANTHER" id="PTHR19143">
    <property type="entry name" value="FIBRINOGEN/TENASCIN/ANGIOPOEITIN"/>
    <property type="match status" value="1"/>
</dbReference>
<organism evidence="4">
    <name type="scientific">Anopheles darlingi</name>
    <name type="common">Mosquito</name>
    <dbReference type="NCBI Taxonomy" id="43151"/>
    <lineage>
        <taxon>Eukaryota</taxon>
        <taxon>Metazoa</taxon>
        <taxon>Ecdysozoa</taxon>
        <taxon>Arthropoda</taxon>
        <taxon>Hexapoda</taxon>
        <taxon>Insecta</taxon>
        <taxon>Pterygota</taxon>
        <taxon>Neoptera</taxon>
        <taxon>Endopterygota</taxon>
        <taxon>Diptera</taxon>
        <taxon>Nematocera</taxon>
        <taxon>Culicoidea</taxon>
        <taxon>Culicidae</taxon>
        <taxon>Anophelinae</taxon>
        <taxon>Anopheles</taxon>
    </lineage>
</organism>
<sequence>MKLSVCFLLCCATLCVRATDNNSASASAVPETSTDGICARTVEMVLQKLEHIDRKLLELQFEIREFREQASNDKMPQEKPAPTTSQTTTAATITATTSTPRTTATISQPTTTLNPKLPSYTSCRNVTAIQVSGVYIIRLNNGTRFKVYCEMEQFGGGWIVIQHRFNGSVDFYQNWDQYRDGFGEVDSEFWLGLERIHQITTARAHEVVIEMRDFVGNYGYSRYDAFQVGSESEQYILKTLGSYSGTAGDSMSQLDRGSKFSTKDRDNDPVSSSHFAAMDEGAWWYGSSNSATLNGPYKNVTESYKSIVWRSFKNDVRGLSFTRIMIREL</sequence>
<feature type="region of interest" description="Disordered" evidence="1">
    <location>
        <begin position="246"/>
        <end position="271"/>
    </location>
</feature>
<dbReference type="Gene3D" id="3.90.215.10">
    <property type="entry name" value="Gamma Fibrinogen, chain A, domain 1"/>
    <property type="match status" value="1"/>
</dbReference>
<evidence type="ECO:0000313" key="4">
    <source>
        <dbReference type="EMBL" id="MBW79907.1"/>
    </source>
</evidence>
<dbReference type="CDD" id="cd00087">
    <property type="entry name" value="FReD"/>
    <property type="match status" value="1"/>
</dbReference>
<dbReference type="PANTHER" id="PTHR19143:SF327">
    <property type="entry name" value="FI21813P1-RELATED"/>
    <property type="match status" value="1"/>
</dbReference>
<dbReference type="GO" id="GO:0005615">
    <property type="term" value="C:extracellular space"/>
    <property type="evidence" value="ECO:0007669"/>
    <property type="project" value="TreeGrafter"/>
</dbReference>
<dbReference type="SMART" id="SM00186">
    <property type="entry name" value="FBG"/>
    <property type="match status" value="1"/>
</dbReference>
<dbReference type="AlphaFoldDB" id="A0A2M4DQS7"/>
<feature type="compositionally biased region" description="Basic and acidic residues" evidence="1">
    <location>
        <begin position="68"/>
        <end position="77"/>
    </location>
</feature>
<feature type="compositionally biased region" description="Basic and acidic residues" evidence="1">
    <location>
        <begin position="256"/>
        <end position="268"/>
    </location>
</feature>
<feature type="compositionally biased region" description="Polar residues" evidence="1">
    <location>
        <begin position="246"/>
        <end position="255"/>
    </location>
</feature>
<proteinExistence type="predicted"/>
<dbReference type="EMBL" id="GGFL01015729">
    <property type="protein sequence ID" value="MBW79907.1"/>
    <property type="molecule type" value="Transcribed_RNA"/>
</dbReference>
<dbReference type="PROSITE" id="PS51406">
    <property type="entry name" value="FIBRINOGEN_C_2"/>
    <property type="match status" value="1"/>
</dbReference>
<dbReference type="InterPro" id="IPR036056">
    <property type="entry name" value="Fibrinogen-like_C"/>
</dbReference>
<feature type="region of interest" description="Disordered" evidence="1">
    <location>
        <begin position="68"/>
        <end position="89"/>
    </location>
</feature>
<dbReference type="NCBIfam" id="NF040941">
    <property type="entry name" value="GGGWT_bact"/>
    <property type="match status" value="1"/>
</dbReference>
<feature type="compositionally biased region" description="Low complexity" evidence="1">
    <location>
        <begin position="80"/>
        <end position="89"/>
    </location>
</feature>
<evidence type="ECO:0000259" key="3">
    <source>
        <dbReference type="PROSITE" id="PS51406"/>
    </source>
</evidence>
<dbReference type="Pfam" id="PF00147">
    <property type="entry name" value="Fibrinogen_C"/>
    <property type="match status" value="1"/>
</dbReference>
<reference evidence="4" key="1">
    <citation type="submission" date="2018-01" db="EMBL/GenBank/DDBJ databases">
        <title>An insight into the sialome of Amazonian anophelines.</title>
        <authorList>
            <person name="Ribeiro J.M."/>
            <person name="Scarpassa V."/>
            <person name="Calvo E."/>
        </authorList>
    </citation>
    <scope>NUCLEOTIDE SEQUENCE</scope>
</reference>
<dbReference type="VEuPathDB" id="VectorBase:ADAR2_003746"/>
<feature type="signal peptide" evidence="2">
    <location>
        <begin position="1"/>
        <end position="18"/>
    </location>
</feature>
<dbReference type="VEuPathDB" id="VectorBase:ADAR2_002845"/>
<dbReference type="InterPro" id="IPR050373">
    <property type="entry name" value="Fibrinogen_C-term_domain"/>
</dbReference>
<accession>A0A2M4DQS7</accession>
<feature type="domain" description="Fibrinogen C-terminal" evidence="3">
    <location>
        <begin position="114"/>
        <end position="329"/>
    </location>
</feature>
<evidence type="ECO:0000256" key="1">
    <source>
        <dbReference type="SAM" id="MobiDB-lite"/>
    </source>
</evidence>
<dbReference type="InterPro" id="IPR002181">
    <property type="entry name" value="Fibrinogen_a/b/g_C_dom"/>
</dbReference>
<dbReference type="VEuPathDB" id="VectorBase:ADAC007861"/>
<protein>
    <submittedName>
        <fullName evidence="4">Putative ficolin</fullName>
    </submittedName>
</protein>
<dbReference type="SUPFAM" id="SSF56496">
    <property type="entry name" value="Fibrinogen C-terminal domain-like"/>
    <property type="match status" value="1"/>
</dbReference>
<dbReference type="InterPro" id="IPR014716">
    <property type="entry name" value="Fibrinogen_a/b/g_C_1"/>
</dbReference>
<evidence type="ECO:0000256" key="2">
    <source>
        <dbReference type="SAM" id="SignalP"/>
    </source>
</evidence>
<feature type="chain" id="PRO_5014811660" evidence="2">
    <location>
        <begin position="19"/>
        <end position="329"/>
    </location>
</feature>
<name>A0A2M4DQS7_ANODA</name>
<keyword evidence="2" id="KW-0732">Signal</keyword>